<dbReference type="PATRIC" id="fig|1235802.3.peg.560"/>
<keyword evidence="1" id="KW-1133">Transmembrane helix</keyword>
<dbReference type="EMBL" id="AQFT01000015">
    <property type="protein sequence ID" value="EMZ37047.1"/>
    <property type="molecule type" value="Genomic_DNA"/>
</dbReference>
<accession>N2B5W6</accession>
<evidence type="ECO:0000256" key="1">
    <source>
        <dbReference type="SAM" id="Phobius"/>
    </source>
</evidence>
<dbReference type="STRING" id="1235802.C823_00535"/>
<dbReference type="OrthoDB" id="9806952at2"/>
<name>N2B5W6_9FIRM</name>
<reference evidence="2 3" key="1">
    <citation type="journal article" date="2014" name="Genome Announc.">
        <title>Draft genome sequences of the altered schaedler flora, a defined bacterial community from gnotobiotic mice.</title>
        <authorList>
            <person name="Wannemuehler M.J."/>
            <person name="Overstreet A.M."/>
            <person name="Ward D.V."/>
            <person name="Phillips G.J."/>
        </authorList>
    </citation>
    <scope>NUCLEOTIDE SEQUENCE [LARGE SCALE GENOMIC DNA]</scope>
    <source>
        <strain evidence="2 3">ASF492</strain>
    </source>
</reference>
<feature type="transmembrane region" description="Helical" evidence="1">
    <location>
        <begin position="43"/>
        <end position="60"/>
    </location>
</feature>
<protein>
    <recommendedName>
        <fullName evidence="4">HD/PDEase domain-containing protein</fullName>
    </recommendedName>
</protein>
<proteinExistence type="predicted"/>
<gene>
    <name evidence="2" type="ORF">C823_00535</name>
</gene>
<dbReference type="eggNOG" id="COG1480">
    <property type="taxonomic scope" value="Bacteria"/>
</dbReference>
<feature type="transmembrane region" description="Helical" evidence="1">
    <location>
        <begin position="192"/>
        <end position="214"/>
    </location>
</feature>
<feature type="transmembrane region" description="Helical" evidence="1">
    <location>
        <begin position="166"/>
        <end position="186"/>
    </location>
</feature>
<keyword evidence="1" id="KW-0812">Transmembrane</keyword>
<feature type="transmembrane region" description="Helical" evidence="1">
    <location>
        <begin position="140"/>
        <end position="159"/>
    </location>
</feature>
<dbReference type="AlphaFoldDB" id="N2B5W6"/>
<keyword evidence="1" id="KW-0472">Membrane</keyword>
<comment type="caution">
    <text evidence="2">The sequence shown here is derived from an EMBL/GenBank/DDBJ whole genome shotgun (WGS) entry which is preliminary data.</text>
</comment>
<evidence type="ECO:0000313" key="3">
    <source>
        <dbReference type="Proteomes" id="UP000012589"/>
    </source>
</evidence>
<feature type="transmembrane region" description="Helical" evidence="1">
    <location>
        <begin position="17"/>
        <end position="37"/>
    </location>
</feature>
<feature type="transmembrane region" description="Helical" evidence="1">
    <location>
        <begin position="81"/>
        <end position="111"/>
    </location>
</feature>
<organism evidence="2 3">
    <name type="scientific">Eubacterium plexicaudatum ASF492</name>
    <dbReference type="NCBI Taxonomy" id="1235802"/>
    <lineage>
        <taxon>Bacteria</taxon>
        <taxon>Bacillati</taxon>
        <taxon>Bacillota</taxon>
        <taxon>Clostridia</taxon>
        <taxon>Eubacteriales</taxon>
        <taxon>Eubacteriaceae</taxon>
        <taxon>Eubacterium</taxon>
    </lineage>
</organism>
<evidence type="ECO:0000313" key="2">
    <source>
        <dbReference type="EMBL" id="EMZ37047.1"/>
    </source>
</evidence>
<dbReference type="Proteomes" id="UP000012589">
    <property type="component" value="Unassembled WGS sequence"/>
</dbReference>
<keyword evidence="3" id="KW-1185">Reference proteome</keyword>
<sequence>MEGMTEERFIARRVLKLVYIGIVTLLGGILFGVVHGMALGDTLVILFADMLFAVSFAFYLESGRLHRGRRPDSSEDYQRLCVYYTAGIVVMIIASFCPAYTAPVFAVAFLLAAGLNREQAFAVALFFDIHLALNGSVSNYVMTCYLILMLFGIMLTGMYEQKQYRIYAEMTAVALNVAVPVLFYYLDQGVPTLRLFLSVLPGSVLTVAGMHFLYDGLHFRLEHFGEISLDTIVDPNFHLVREIKRYSQGDYNHAIRVSRIAAHCATKIKVNAKLAAVSGFYYRLGKFGGEPFVQSGVMIAQDNCFPNAVIQILSEFGGQENPISTIESAVVHITDTLVTKFELLDHTTLSSSWNRDMVIYQTLNDESSSGIYDHSGLTMNQFLKIREFLAKEEELL</sequence>
<evidence type="ECO:0008006" key="4">
    <source>
        <dbReference type="Google" id="ProtNLM"/>
    </source>
</evidence>
<dbReference type="HOGENOM" id="CLU_674035_0_0_9"/>